<reference evidence="2" key="1">
    <citation type="submission" date="2016-06" db="EMBL/GenBank/DDBJ databases">
        <authorList>
            <person name="Zhan P."/>
        </authorList>
    </citation>
    <scope>NUCLEOTIDE SEQUENCE [LARGE SCALE GENOMIC DNA]</scope>
    <source>
        <strain evidence="2">T28</strain>
    </source>
</reference>
<proteinExistence type="predicted"/>
<dbReference type="KEGG" id="mart:BTR34_18230"/>
<dbReference type="AlphaFoldDB" id="A0A1B7Z8E8"/>
<evidence type="ECO:0000313" key="2">
    <source>
        <dbReference type="Proteomes" id="UP000092164"/>
    </source>
</evidence>
<gene>
    <name evidence="1" type="ORF">A9200_04055</name>
</gene>
<accession>A0A1B7Z8E8</accession>
<protein>
    <submittedName>
        <fullName evidence="1">Uncharacterized protein</fullName>
    </submittedName>
</protein>
<name>A0A1B7Z8E8_9FLAO</name>
<organism evidence="1 2">
    <name type="scientific">Maribacter hydrothermalis</name>
    <dbReference type="NCBI Taxonomy" id="1836467"/>
    <lineage>
        <taxon>Bacteria</taxon>
        <taxon>Pseudomonadati</taxon>
        <taxon>Bacteroidota</taxon>
        <taxon>Flavobacteriia</taxon>
        <taxon>Flavobacteriales</taxon>
        <taxon>Flavobacteriaceae</taxon>
        <taxon>Maribacter</taxon>
    </lineage>
</organism>
<dbReference type="OrthoDB" id="1418731at2"/>
<dbReference type="STRING" id="1836467.BTR34_18230"/>
<dbReference type="EMBL" id="LZFP01000012">
    <property type="protein sequence ID" value="OBR38850.1"/>
    <property type="molecule type" value="Genomic_DNA"/>
</dbReference>
<dbReference type="RefSeq" id="WP_068484670.1">
    <property type="nucleotide sequence ID" value="NZ_CP018760.1"/>
</dbReference>
<sequence length="214" mass="25122">MPFNIENFIKNSLINIDFTKEIIGIDYFLKSLEYHYFSAVKLKSKTCTSDSIHLVLEMTCNLDLLELFSHFSTDRWGNNIKNDSPLEYCLNILDANNDYNIDIEELTISLNDTSIVIKRIYNKSIPTQLNEIIKQIACNYVFLTRGLTQKPYEIFVPIYEDNIEDCELDRHSIELTPNSYFEYWGIYLDKDDEASIYHVNRNTYVSGDLEFLTE</sequence>
<evidence type="ECO:0000313" key="1">
    <source>
        <dbReference type="EMBL" id="OBR38850.1"/>
    </source>
</evidence>
<dbReference type="Proteomes" id="UP000092164">
    <property type="component" value="Unassembled WGS sequence"/>
</dbReference>
<comment type="caution">
    <text evidence="1">The sequence shown here is derived from an EMBL/GenBank/DDBJ whole genome shotgun (WGS) entry which is preliminary data.</text>
</comment>
<keyword evidence="2" id="KW-1185">Reference proteome</keyword>